<accession>A0A2D3UV37</accession>
<dbReference type="EMBL" id="FJUY01000005">
    <property type="protein sequence ID" value="CZT18005.1"/>
    <property type="molecule type" value="Genomic_DNA"/>
</dbReference>
<sequence>MPPNTTPVRPLQQLLTPSRPERVRPNREMRPQDIIARSDLARIIEEEVAFAQREIVARIDYILKELLTETDPTRRKEGLELLNRLQMDDLEDSNRKILAYRVELTQRNRALAQYEREYQQDCARG</sequence>
<keyword evidence="3" id="KW-1185">Reference proteome</keyword>
<name>A0A2D3UV37_9PEZI</name>
<dbReference type="Proteomes" id="UP000225277">
    <property type="component" value="Unassembled WGS sequence"/>
</dbReference>
<feature type="compositionally biased region" description="Basic and acidic residues" evidence="1">
    <location>
        <begin position="19"/>
        <end position="29"/>
    </location>
</feature>
<dbReference type="GeneID" id="35599031"/>
<reference evidence="2 3" key="1">
    <citation type="submission" date="2016-03" db="EMBL/GenBank/DDBJ databases">
        <authorList>
            <person name="Ploux O."/>
        </authorList>
    </citation>
    <scope>NUCLEOTIDE SEQUENCE [LARGE SCALE GENOMIC DNA]</scope>
    <source>
        <strain evidence="2 3">URUG2</strain>
    </source>
</reference>
<dbReference type="RefSeq" id="XP_023624895.1">
    <property type="nucleotide sequence ID" value="XM_023769127.1"/>
</dbReference>
<protein>
    <submittedName>
        <fullName evidence="2">Uncharacterized protein</fullName>
    </submittedName>
</protein>
<feature type="region of interest" description="Disordered" evidence="1">
    <location>
        <begin position="1"/>
        <end position="29"/>
    </location>
</feature>
<proteinExistence type="predicted"/>
<evidence type="ECO:0000313" key="3">
    <source>
        <dbReference type="Proteomes" id="UP000225277"/>
    </source>
</evidence>
<dbReference type="AlphaFoldDB" id="A0A2D3UV37"/>
<evidence type="ECO:0000256" key="1">
    <source>
        <dbReference type="SAM" id="MobiDB-lite"/>
    </source>
</evidence>
<organism evidence="2 3">
    <name type="scientific">Ramularia collo-cygni</name>
    <dbReference type="NCBI Taxonomy" id="112498"/>
    <lineage>
        <taxon>Eukaryota</taxon>
        <taxon>Fungi</taxon>
        <taxon>Dikarya</taxon>
        <taxon>Ascomycota</taxon>
        <taxon>Pezizomycotina</taxon>
        <taxon>Dothideomycetes</taxon>
        <taxon>Dothideomycetidae</taxon>
        <taxon>Mycosphaerellales</taxon>
        <taxon>Mycosphaerellaceae</taxon>
        <taxon>Ramularia</taxon>
    </lineage>
</organism>
<gene>
    <name evidence="2" type="ORF">RCC_03843</name>
</gene>
<evidence type="ECO:0000313" key="2">
    <source>
        <dbReference type="EMBL" id="CZT18005.1"/>
    </source>
</evidence>